<gene>
    <name evidence="4" type="ORF">HAND1043_LOCUS11090</name>
</gene>
<name>A0A6U4KXQ6_HEMAN</name>
<dbReference type="Gene3D" id="3.30.160.60">
    <property type="entry name" value="Classic Zinc Finger"/>
    <property type="match status" value="1"/>
</dbReference>
<dbReference type="AlphaFoldDB" id="A0A6U4KXQ6"/>
<accession>A0A6U4KXQ6</accession>
<organism evidence="4">
    <name type="scientific">Hemiselmis andersenii</name>
    <name type="common">Cryptophyte alga</name>
    <dbReference type="NCBI Taxonomy" id="464988"/>
    <lineage>
        <taxon>Eukaryota</taxon>
        <taxon>Cryptophyceae</taxon>
        <taxon>Cryptomonadales</taxon>
        <taxon>Hemiselmidaceae</taxon>
        <taxon>Hemiselmis</taxon>
    </lineage>
</organism>
<sequence>MGQKPLKVHVARHGAGGKQKVHHEKNIKCYICGELFNRAYLAKAHEKVCSKQNCHGDPKPFKCSICRKGFVKRDHMLKHKEESHKDVTETAALASGSKEKGKSSIAKKAR</sequence>
<keyword evidence="1" id="KW-0479">Metal-binding</keyword>
<proteinExistence type="predicted"/>
<dbReference type="InterPro" id="IPR013087">
    <property type="entry name" value="Znf_C2H2_type"/>
</dbReference>
<protein>
    <recommendedName>
        <fullName evidence="3">C2H2-type domain-containing protein</fullName>
    </recommendedName>
</protein>
<feature type="compositionally biased region" description="Basic and acidic residues" evidence="2">
    <location>
        <begin position="79"/>
        <end position="88"/>
    </location>
</feature>
<feature type="domain" description="C2H2-type" evidence="3">
    <location>
        <begin position="61"/>
        <end position="89"/>
    </location>
</feature>
<evidence type="ECO:0000259" key="3">
    <source>
        <dbReference type="PROSITE" id="PS50157"/>
    </source>
</evidence>
<dbReference type="PROSITE" id="PS50157">
    <property type="entry name" value="ZINC_FINGER_C2H2_2"/>
    <property type="match status" value="2"/>
</dbReference>
<dbReference type="InterPro" id="IPR036236">
    <property type="entry name" value="Znf_C2H2_sf"/>
</dbReference>
<feature type="region of interest" description="Disordered" evidence="2">
    <location>
        <begin position="79"/>
        <end position="110"/>
    </location>
</feature>
<evidence type="ECO:0000256" key="2">
    <source>
        <dbReference type="SAM" id="MobiDB-lite"/>
    </source>
</evidence>
<feature type="domain" description="C2H2-type" evidence="3">
    <location>
        <begin position="27"/>
        <end position="60"/>
    </location>
</feature>
<evidence type="ECO:0000313" key="4">
    <source>
        <dbReference type="EMBL" id="CAD8744595.1"/>
    </source>
</evidence>
<evidence type="ECO:0000256" key="1">
    <source>
        <dbReference type="PROSITE-ProRule" id="PRU00042"/>
    </source>
</evidence>
<dbReference type="SUPFAM" id="SSF57667">
    <property type="entry name" value="beta-beta-alpha zinc fingers"/>
    <property type="match status" value="1"/>
</dbReference>
<keyword evidence="1" id="KW-0862">Zinc</keyword>
<dbReference type="EMBL" id="HBFK01017945">
    <property type="protein sequence ID" value="CAD8744595.1"/>
    <property type="molecule type" value="Transcribed_RNA"/>
</dbReference>
<dbReference type="PROSITE" id="PS00028">
    <property type="entry name" value="ZINC_FINGER_C2H2_1"/>
    <property type="match status" value="1"/>
</dbReference>
<reference evidence="4" key="1">
    <citation type="submission" date="2021-01" db="EMBL/GenBank/DDBJ databases">
        <authorList>
            <person name="Corre E."/>
            <person name="Pelletier E."/>
            <person name="Niang G."/>
            <person name="Scheremetjew M."/>
            <person name="Finn R."/>
            <person name="Kale V."/>
            <person name="Holt S."/>
            <person name="Cochrane G."/>
            <person name="Meng A."/>
            <person name="Brown T."/>
            <person name="Cohen L."/>
        </authorList>
    </citation>
    <scope>NUCLEOTIDE SEQUENCE</scope>
    <source>
        <strain evidence="4">CCMP441</strain>
    </source>
</reference>
<keyword evidence="1" id="KW-0863">Zinc-finger</keyword>
<dbReference type="GO" id="GO:0008270">
    <property type="term" value="F:zinc ion binding"/>
    <property type="evidence" value="ECO:0007669"/>
    <property type="project" value="UniProtKB-KW"/>
</dbReference>